<gene>
    <name evidence="3" type="ORF">MBUL_00207</name>
</gene>
<evidence type="ECO:0000313" key="3">
    <source>
        <dbReference type="EMBL" id="CAA2099546.1"/>
    </source>
</evidence>
<organism evidence="3">
    <name type="scientific">Methylobacterium bullatum</name>
    <dbReference type="NCBI Taxonomy" id="570505"/>
    <lineage>
        <taxon>Bacteria</taxon>
        <taxon>Pseudomonadati</taxon>
        <taxon>Pseudomonadota</taxon>
        <taxon>Alphaproteobacteria</taxon>
        <taxon>Hyphomicrobiales</taxon>
        <taxon>Methylobacteriaceae</taxon>
        <taxon>Methylobacterium</taxon>
    </lineage>
</organism>
<dbReference type="AlphaFoldDB" id="A0A679ISB4"/>
<evidence type="ECO:0000256" key="2">
    <source>
        <dbReference type="SAM" id="Phobius"/>
    </source>
</evidence>
<sequence length="486" mass="49319">MPSPPVLRRSLQARRLPRSARPGPRPNQRGGAGFGSVAAAGLLGGVIGAGLLFAVERSGALGVADDGRIAALDQKIATLAPKDALAALDRRIGANEATLKPLPEAIRSADAAAKDALQKAGAVSASPPADGAAPAPALPQDLVARLDGLDQRVAALQEEPGRDQSGNAALTALSPQALSGLDDRLKAVEGKVENAAKPAVDDALASQVTALKGDLEKRTRANSEADEALTQKLASLQQTLEARVKAATEAVQAATQASQQAVDANKTQAAEAAKGVERLLQAQSEKIAGLDKAVATRAEASTVQAAMRVVAADRIVGALNTGSPYADALAALRSSEPGDPARLTAVAAFADKGAPTARSLAAEFRPIAERIAAIRKAAQAKSVAETGDIKQRLMSMAESIVQVRKVDSPAAPGEAAAEDAVPKVQDALDRGAIAEAAKAFAGLPEDVRTQFGEFGTKLASRAAAGDAAQALLADAFKALPSTGAAR</sequence>
<dbReference type="EMBL" id="LR743504">
    <property type="protein sequence ID" value="CAA2099546.1"/>
    <property type="molecule type" value="Genomic_DNA"/>
</dbReference>
<name>A0A679ISB4_9HYPH</name>
<proteinExistence type="predicted"/>
<feature type="region of interest" description="Disordered" evidence="1">
    <location>
        <begin position="1"/>
        <end position="32"/>
    </location>
</feature>
<evidence type="ECO:0000256" key="1">
    <source>
        <dbReference type="SAM" id="MobiDB-lite"/>
    </source>
</evidence>
<keyword evidence="2" id="KW-0812">Transmembrane</keyword>
<keyword evidence="2" id="KW-1133">Transmembrane helix</keyword>
<accession>A0A679ISB4</accession>
<feature type="transmembrane region" description="Helical" evidence="2">
    <location>
        <begin position="31"/>
        <end position="55"/>
    </location>
</feature>
<protein>
    <submittedName>
        <fullName evidence="3">Uncharacterized protein</fullName>
    </submittedName>
</protein>
<reference evidence="3" key="1">
    <citation type="submission" date="2019-12" db="EMBL/GenBank/DDBJ databases">
        <authorList>
            <person name="Cremers G."/>
        </authorList>
    </citation>
    <scope>NUCLEOTIDE SEQUENCE</scope>
    <source>
        <strain evidence="3">Mbul1</strain>
    </source>
</reference>
<keyword evidence="2" id="KW-0472">Membrane</keyword>